<evidence type="ECO:0000256" key="1">
    <source>
        <dbReference type="SAM" id="Phobius"/>
    </source>
</evidence>
<proteinExistence type="predicted"/>
<dbReference type="InParanoid" id="A0A3A9JE96"/>
<dbReference type="Proteomes" id="UP000274097">
    <property type="component" value="Unassembled WGS sequence"/>
</dbReference>
<dbReference type="EMBL" id="RFLX01000013">
    <property type="protein sequence ID" value="RMI20251.1"/>
    <property type="molecule type" value="Genomic_DNA"/>
</dbReference>
<feature type="transmembrane region" description="Helical" evidence="1">
    <location>
        <begin position="43"/>
        <end position="72"/>
    </location>
</feature>
<evidence type="ECO:0000313" key="4">
    <source>
        <dbReference type="Proteomes" id="UP000274097"/>
    </source>
</evidence>
<gene>
    <name evidence="2" type="ORF">D6Z83_22350</name>
    <name evidence="3" type="ORF">EBE87_16940</name>
</gene>
<reference evidence="2 5" key="1">
    <citation type="submission" date="2018-09" db="EMBL/GenBank/DDBJ databases">
        <title>Roseomonas sp. nov., isolated from feces of Tibetan antelopes in the Qinghai-Tibet plateau, China.</title>
        <authorList>
            <person name="Tian Z."/>
        </authorList>
    </citation>
    <scope>NUCLEOTIDE SEQUENCE [LARGE SCALE GENOMIC DNA]</scope>
    <source>
        <strain evidence="3 4">Z23</strain>
        <strain evidence="2 5">Z24</strain>
    </source>
</reference>
<accession>A0A3A9JE96</accession>
<keyword evidence="1" id="KW-0472">Membrane</keyword>
<dbReference type="AlphaFoldDB" id="A0A3A9JE96"/>
<name>A0A3A9JE96_9PROT</name>
<comment type="caution">
    <text evidence="2">The sequence shown here is derived from an EMBL/GenBank/DDBJ whole genome shotgun (WGS) entry which is preliminary data.</text>
</comment>
<evidence type="ECO:0000313" key="5">
    <source>
        <dbReference type="Proteomes" id="UP000278036"/>
    </source>
</evidence>
<dbReference type="EMBL" id="RAQU01000200">
    <property type="protein sequence ID" value="RKK01946.1"/>
    <property type="molecule type" value="Genomic_DNA"/>
</dbReference>
<keyword evidence="1" id="KW-1133">Transmembrane helix</keyword>
<evidence type="ECO:0000313" key="3">
    <source>
        <dbReference type="EMBL" id="RMI20251.1"/>
    </source>
</evidence>
<dbReference type="OrthoDB" id="5959103at2"/>
<evidence type="ECO:0000313" key="2">
    <source>
        <dbReference type="EMBL" id="RKK01946.1"/>
    </source>
</evidence>
<sequence>MPRLSPATDDRPLQRLLAALPAPMVRAYRWLCRPHLVWLRVPLALMLFLGGCVGFLPILGFWMLPLGVLLLAEDVPFLRRPTLRCLGKVQGWWDQYRLKRRRSDRGG</sequence>
<keyword evidence="1" id="KW-0812">Transmembrane</keyword>
<protein>
    <recommendedName>
        <fullName evidence="6">Tryptophan synthase subunit beta</fullName>
    </recommendedName>
</protein>
<organism evidence="2 5">
    <name type="scientific">Teichococcus wenyumeiae</name>
    <dbReference type="NCBI Taxonomy" id="2478470"/>
    <lineage>
        <taxon>Bacteria</taxon>
        <taxon>Pseudomonadati</taxon>
        <taxon>Pseudomonadota</taxon>
        <taxon>Alphaproteobacteria</taxon>
        <taxon>Acetobacterales</taxon>
        <taxon>Roseomonadaceae</taxon>
        <taxon>Roseomonas</taxon>
    </lineage>
</organism>
<dbReference type="Proteomes" id="UP000278036">
    <property type="component" value="Unassembled WGS sequence"/>
</dbReference>
<keyword evidence="4" id="KW-1185">Reference proteome</keyword>
<evidence type="ECO:0008006" key="6">
    <source>
        <dbReference type="Google" id="ProtNLM"/>
    </source>
</evidence>